<name>A0A512MI63_9BACT</name>
<dbReference type="Proteomes" id="UP000321577">
    <property type="component" value="Unassembled WGS sequence"/>
</dbReference>
<feature type="transmembrane region" description="Helical" evidence="1">
    <location>
        <begin position="67"/>
        <end position="88"/>
    </location>
</feature>
<keyword evidence="1" id="KW-0812">Transmembrane</keyword>
<feature type="transmembrane region" description="Helical" evidence="1">
    <location>
        <begin position="108"/>
        <end position="126"/>
    </location>
</feature>
<feature type="transmembrane region" description="Helical" evidence="1">
    <location>
        <begin position="183"/>
        <end position="206"/>
    </location>
</feature>
<keyword evidence="3" id="KW-1185">Reference proteome</keyword>
<evidence type="ECO:0000256" key="1">
    <source>
        <dbReference type="SAM" id="Phobius"/>
    </source>
</evidence>
<dbReference type="AlphaFoldDB" id="A0A512MI63"/>
<reference evidence="2 3" key="1">
    <citation type="submission" date="2019-07" db="EMBL/GenBank/DDBJ databases">
        <title>Whole genome shotgun sequence of Brevifollis gellanilyticus NBRC 108608.</title>
        <authorList>
            <person name="Hosoyama A."/>
            <person name="Uohara A."/>
            <person name="Ohji S."/>
            <person name="Ichikawa N."/>
        </authorList>
    </citation>
    <scope>NUCLEOTIDE SEQUENCE [LARGE SCALE GENOMIC DNA]</scope>
    <source>
        <strain evidence="2 3">NBRC 108608</strain>
    </source>
</reference>
<keyword evidence="1" id="KW-1133">Transmembrane helix</keyword>
<feature type="transmembrane region" description="Helical" evidence="1">
    <location>
        <begin position="218"/>
        <end position="238"/>
    </location>
</feature>
<sequence length="272" mass="31046">MHDWSLSFGSWGIGWVDFGKATVIRFGPWQGWCRFYLNEIVLVLGVTMGLLAGLCHTCRSHALHGSFWRRTWAPTIVLLLLALAARLAWRWEMEWAWEVKKMGWLSHFFWAVPAAVAAFIGWAVWAASVGRRWLLIAALVVLAVGCAWISWRAILNYTVFERTRLMGWDATFMRDHMIHVHRMQLLAIAMWAAIPVLFALTCKWFGARISWLRAGFSAALFVLSWPLAMIAALFFELIPHDDPIQVLKSGTAIPFLIFSLGLLLLGTYRRDA</sequence>
<comment type="caution">
    <text evidence="2">The sequence shown here is derived from an EMBL/GenBank/DDBJ whole genome shotgun (WGS) entry which is preliminary data.</text>
</comment>
<keyword evidence="1" id="KW-0472">Membrane</keyword>
<feature type="transmembrane region" description="Helical" evidence="1">
    <location>
        <begin position="133"/>
        <end position="151"/>
    </location>
</feature>
<organism evidence="2 3">
    <name type="scientific">Brevifollis gellanilyticus</name>
    <dbReference type="NCBI Taxonomy" id="748831"/>
    <lineage>
        <taxon>Bacteria</taxon>
        <taxon>Pseudomonadati</taxon>
        <taxon>Verrucomicrobiota</taxon>
        <taxon>Verrucomicrobiia</taxon>
        <taxon>Verrucomicrobiales</taxon>
        <taxon>Verrucomicrobiaceae</taxon>
    </lineage>
</organism>
<protein>
    <submittedName>
        <fullName evidence="2">Uncharacterized protein</fullName>
    </submittedName>
</protein>
<feature type="transmembrane region" description="Helical" evidence="1">
    <location>
        <begin position="250"/>
        <end position="268"/>
    </location>
</feature>
<gene>
    <name evidence="2" type="ORF">BGE01nite_57180</name>
</gene>
<proteinExistence type="predicted"/>
<evidence type="ECO:0000313" key="3">
    <source>
        <dbReference type="Proteomes" id="UP000321577"/>
    </source>
</evidence>
<feature type="transmembrane region" description="Helical" evidence="1">
    <location>
        <begin position="35"/>
        <end position="55"/>
    </location>
</feature>
<evidence type="ECO:0000313" key="2">
    <source>
        <dbReference type="EMBL" id="GEP46427.1"/>
    </source>
</evidence>
<dbReference type="EMBL" id="BKAG01000100">
    <property type="protein sequence ID" value="GEP46427.1"/>
    <property type="molecule type" value="Genomic_DNA"/>
</dbReference>
<accession>A0A512MI63</accession>